<dbReference type="Pfam" id="PF03901">
    <property type="entry name" value="Glyco_transf_22"/>
    <property type="match status" value="1"/>
</dbReference>
<comment type="catalytic activity">
    <reaction evidence="11">
        <text>an alpha-D-Man-(1-&gt;2)-alpha-D-Man-(1-&gt;2)-alpha-D-Man-(1-&gt;3)-[alpha-D-Man-(1-&gt;2)-alpha-D-Man-(1-&gt;3)-alpha-D-Man-(1-&gt;6)]-beta-D-Man-(1-&gt;4)-beta-D-GlcNAc-(1-&gt;4)-alpha-D-GlcNAc-diphospho-di-trans,poly-cis-dolichol + a di-trans,poly-cis-dolichyl beta-D-mannosyl phosphate = an alpha-D-Man-(1-&gt;2)-alpha-D-Man-(1-&gt;2)-alpha-D-Man-(1-&gt;3)-[alpha-D-Man-(1-&gt;2)-alpha-D-Man-(1-&gt;3)-[alpha-D-Man-(1-&gt;6)]-alpha-D-Man-(1-&gt;6)]-beta-D-Man-(1-&gt;4)-beta-D-GlcNAc-(1-&gt;4)-alpha-D-GlcNAc-diphospho-di-trans,poly-cis-dolichol + a di-trans,poly-cis-dolichyl phosphate + H(+)</text>
        <dbReference type="Rhea" id="RHEA:29535"/>
        <dbReference type="Rhea" id="RHEA-COMP:19498"/>
        <dbReference type="Rhea" id="RHEA-COMP:19501"/>
        <dbReference type="Rhea" id="RHEA-COMP:19518"/>
        <dbReference type="Rhea" id="RHEA-COMP:19519"/>
        <dbReference type="ChEBI" id="CHEBI:15378"/>
        <dbReference type="ChEBI" id="CHEBI:57683"/>
        <dbReference type="ChEBI" id="CHEBI:58211"/>
        <dbReference type="ChEBI" id="CHEBI:132517"/>
        <dbReference type="ChEBI" id="CHEBI:132519"/>
        <dbReference type="EC" id="2.4.1.260"/>
    </reaction>
    <physiologicalReaction direction="left-to-right" evidence="11">
        <dbReference type="Rhea" id="RHEA:29536"/>
    </physiologicalReaction>
</comment>
<dbReference type="AlphaFoldDB" id="A0AAD6GD91"/>
<dbReference type="InterPro" id="IPR005599">
    <property type="entry name" value="GPI_mannosylTrfase"/>
</dbReference>
<evidence type="ECO:0000256" key="9">
    <source>
        <dbReference type="ARBA" id="ARBA00023136"/>
    </source>
</evidence>
<comment type="pathway">
    <text evidence="2">Protein modification; protein glycosylation.</text>
</comment>
<feature type="transmembrane region" description="Helical" evidence="12">
    <location>
        <begin position="329"/>
        <end position="351"/>
    </location>
</feature>
<keyword evidence="4 12" id="KW-0328">Glycosyltransferase</keyword>
<evidence type="ECO:0000256" key="1">
    <source>
        <dbReference type="ARBA" id="ARBA00004477"/>
    </source>
</evidence>
<evidence type="ECO:0000256" key="7">
    <source>
        <dbReference type="ARBA" id="ARBA00022824"/>
    </source>
</evidence>
<dbReference type="GO" id="GO:0005789">
    <property type="term" value="C:endoplasmic reticulum membrane"/>
    <property type="evidence" value="ECO:0007669"/>
    <property type="project" value="UniProtKB-SubCell"/>
</dbReference>
<gene>
    <name evidence="13" type="ORF">N7494_009296</name>
</gene>
<comment type="similarity">
    <text evidence="3 12">Belongs to the glycosyltransferase 22 family.</text>
</comment>
<evidence type="ECO:0000256" key="4">
    <source>
        <dbReference type="ARBA" id="ARBA00022676"/>
    </source>
</evidence>
<evidence type="ECO:0000256" key="11">
    <source>
        <dbReference type="ARBA" id="ARBA00048899"/>
    </source>
</evidence>
<reference evidence="13 14" key="1">
    <citation type="journal article" date="2023" name="IMA Fungus">
        <title>Comparative genomic study of the Penicillium genus elucidates a diverse pangenome and 15 lateral gene transfer events.</title>
        <authorList>
            <person name="Petersen C."/>
            <person name="Sorensen T."/>
            <person name="Nielsen M.R."/>
            <person name="Sondergaard T.E."/>
            <person name="Sorensen J.L."/>
            <person name="Fitzpatrick D.A."/>
            <person name="Frisvad J.C."/>
            <person name="Nielsen K.L."/>
        </authorList>
    </citation>
    <scope>NUCLEOTIDE SEQUENCE [LARGE SCALE GENOMIC DNA]</scope>
    <source>
        <strain evidence="13 14">IBT 35679</strain>
    </source>
</reference>
<evidence type="ECO:0000256" key="3">
    <source>
        <dbReference type="ARBA" id="ARBA00007063"/>
    </source>
</evidence>
<feature type="transmembrane region" description="Helical" evidence="12">
    <location>
        <begin position="96"/>
        <end position="117"/>
    </location>
</feature>
<feature type="transmembrane region" description="Helical" evidence="12">
    <location>
        <begin position="305"/>
        <end position="323"/>
    </location>
</feature>
<dbReference type="PANTHER" id="PTHR22760:SF1">
    <property type="entry name" value="DOL-P-MAN:MAN(7)GLCNAC(2)-PP-DOL ALPHA-1,6-MANNOSYLTRANSFERASE"/>
    <property type="match status" value="1"/>
</dbReference>
<keyword evidence="7 12" id="KW-0256">Endoplasmic reticulum</keyword>
<dbReference type="GO" id="GO:0052917">
    <property type="term" value="F:dol-P-Man:Man(7)GlcNAc(2)-PP-Dol alpha-1,6-mannosyltransferase activity"/>
    <property type="evidence" value="ECO:0007669"/>
    <property type="project" value="UniProtKB-EC"/>
</dbReference>
<evidence type="ECO:0000256" key="6">
    <source>
        <dbReference type="ARBA" id="ARBA00022692"/>
    </source>
</evidence>
<dbReference type="EC" id="2.4.1.-" evidence="12"/>
<feature type="transmembrane region" description="Helical" evidence="12">
    <location>
        <begin position="6"/>
        <end position="27"/>
    </location>
</feature>
<organism evidence="13 14">
    <name type="scientific">Penicillium frequentans</name>
    <dbReference type="NCBI Taxonomy" id="3151616"/>
    <lineage>
        <taxon>Eukaryota</taxon>
        <taxon>Fungi</taxon>
        <taxon>Dikarya</taxon>
        <taxon>Ascomycota</taxon>
        <taxon>Pezizomycotina</taxon>
        <taxon>Eurotiomycetes</taxon>
        <taxon>Eurotiomycetidae</taxon>
        <taxon>Eurotiales</taxon>
        <taxon>Aspergillaceae</taxon>
        <taxon>Penicillium</taxon>
    </lineage>
</organism>
<comment type="function">
    <text evidence="10">Mannosyltransferase that operates in the biosynthetic pathway of dolichol-linked oligosaccharides, the glycan precursors employed in protein asparagine (N)-glycosylation. The assembly of dolichol-linked oligosaccharides begins on the cytosolic side of the endoplasmic reticulum membrane and finishes in its lumen. The sequential addition of sugars to dolichol pyrophosphate produces dolichol-linked oligosaccharides containing fourteen sugars, including two GlcNAcs, nine mannoses and three glucoses. Once assembled, the oligosaccharide is transferred from the lipid to nascent proteins by oligosaccharyltransferases. In the lumen of the endoplasmic reticulum, adds the eighth mannose residue in an alpha-1,6 linkage onto Man(7)GlcNAc(2)-PP-dolichol to produce Man(8)GlcNAc(2)-PP-dolichol.</text>
</comment>
<dbReference type="Proteomes" id="UP001220324">
    <property type="component" value="Unassembled WGS sequence"/>
</dbReference>
<evidence type="ECO:0000256" key="5">
    <source>
        <dbReference type="ARBA" id="ARBA00022679"/>
    </source>
</evidence>
<protein>
    <recommendedName>
        <fullName evidence="12">Mannosyltransferase</fullName>
        <ecNumber evidence="12">2.4.1.-</ecNumber>
    </recommendedName>
</protein>
<feature type="transmembrane region" description="Helical" evidence="12">
    <location>
        <begin position="223"/>
        <end position="243"/>
    </location>
</feature>
<feature type="transmembrane region" description="Helical" evidence="12">
    <location>
        <begin position="137"/>
        <end position="156"/>
    </location>
</feature>
<dbReference type="EMBL" id="JAQIZZ010000007">
    <property type="protein sequence ID" value="KAJ5532744.1"/>
    <property type="molecule type" value="Genomic_DNA"/>
</dbReference>
<keyword evidence="8 12" id="KW-1133">Transmembrane helix</keyword>
<accession>A0AAD6GD91</accession>
<feature type="transmembrane region" description="Helical" evidence="12">
    <location>
        <begin position="363"/>
        <end position="383"/>
    </location>
</feature>
<name>A0AAD6GD91_9EURO</name>
<evidence type="ECO:0000256" key="2">
    <source>
        <dbReference type="ARBA" id="ARBA00004922"/>
    </source>
</evidence>
<evidence type="ECO:0000256" key="12">
    <source>
        <dbReference type="RuleBase" id="RU363075"/>
    </source>
</evidence>
<comment type="subcellular location">
    <subcellularLocation>
        <location evidence="1 12">Endoplasmic reticulum membrane</location>
        <topology evidence="1 12">Multi-pass membrane protein</topology>
    </subcellularLocation>
</comment>
<feature type="transmembrane region" description="Helical" evidence="12">
    <location>
        <begin position="177"/>
        <end position="193"/>
    </location>
</feature>
<keyword evidence="6 12" id="KW-0812">Transmembrane</keyword>
<dbReference type="GO" id="GO:0006487">
    <property type="term" value="P:protein N-linked glycosylation"/>
    <property type="evidence" value="ECO:0007669"/>
    <property type="project" value="TreeGrafter"/>
</dbReference>
<evidence type="ECO:0000256" key="10">
    <source>
        <dbReference type="ARBA" id="ARBA00044721"/>
    </source>
</evidence>
<evidence type="ECO:0000313" key="14">
    <source>
        <dbReference type="Proteomes" id="UP001220324"/>
    </source>
</evidence>
<comment type="caution">
    <text evidence="13">The sequence shown here is derived from an EMBL/GenBank/DDBJ whole genome shotgun (WGS) entry which is preliminary data.</text>
</comment>
<keyword evidence="9 12" id="KW-0472">Membrane</keyword>
<evidence type="ECO:0000256" key="8">
    <source>
        <dbReference type="ARBA" id="ARBA00022989"/>
    </source>
</evidence>
<evidence type="ECO:0000313" key="13">
    <source>
        <dbReference type="EMBL" id="KAJ5532744.1"/>
    </source>
</evidence>
<proteinExistence type="inferred from homology"/>
<keyword evidence="14" id="KW-1185">Reference proteome</keyword>
<dbReference type="PANTHER" id="PTHR22760">
    <property type="entry name" value="GLYCOSYLTRANSFERASE"/>
    <property type="match status" value="1"/>
</dbReference>
<feature type="transmembrane region" description="Helical" evidence="12">
    <location>
        <begin position="279"/>
        <end position="298"/>
    </location>
</feature>
<keyword evidence="5" id="KW-0808">Transferase</keyword>
<sequence>MRNGLVFIGLVFLLTSLIVLHVLVAPYTKVEESFHIQAVHDILTHGFPITELGAERANYDHFAFPGAVPRTAVGAAILAKVSQLVIAVDGRIDRQILARAILGLYNAFALSTFAYGLRRSFGQTVAIWYLLFQSSQFHLIYYASRPLSNMFAFGLTTLSMRHMLPDKVGSSNPQAQGAYRLSLCLLTIAGVIFRSELAVLVATQTLFLLLSGRINLFKTAIPAGLLGLTIGLLTTVSVDSLFWQRTPLWPELEAFIFNVVHGQSSAWGTEPWSFYFFNALPRLLLNPLTYVLAIPVALRQPATRNSALSLLIPSLSFMALYSFQPHKEWRFILYIIPSLTAAAALGAAYLWTHRSRSLFARNASRLLILSTLASFLLSNLVLLPASAANYPGARALNALHSYQDRQTSSVKDVHVYLGNLVCQTGVTRFLQRPSTADERWTYDKTEDEMVKSTASFWEKFEYILVEASGEPAYLDMDEMRLRDALPGSQWETVEVIEGFAGVSILRPGEPAVGSAERWALSLIGGNHAVELFEHVREMARKVVLKGWWVELKMRPRVKVLRRLKDSIDV</sequence>